<sequence>MSSVASWILLVVVVLAAIVAVELVRRVLRSRHVNGRFSLAGPLVQRCTWPSFATAALVAFNTVYAPNMFGKQNTSGTPDAPSTTTAAVVEQAVTLLLIACVAWLVIQAAYAVTDVVLARLSTVEGEGNRRARRIRTQIALVRRVAAAVIIIVDMGAMLFSFPAVRALGAGLLASAGIAGVVAGIAAQSTLSNLIAGLQLAFSDAIRLDDAVVVGGEWGRIEELTLTYVVVRLWDERRLILPVSYFTTTPFENWTRYESRVIGHVLLYVDWSVPVDELRAELYRRLRDHPLWDQKDWTIQVTDVQPNGLVELRALMSASDAPSVWDLKCDMREHLVAYVRDHYPEALPRLRVEDFPPAGRGDGSAPGADGSAAKPGRSPVRAGALRPPGGPYPDDTPDSQADGGPVR</sequence>
<evidence type="ECO:0000256" key="3">
    <source>
        <dbReference type="ARBA" id="ARBA00022989"/>
    </source>
</evidence>
<organism evidence="8 9">
    <name type="scientific">Sphaerisporangium album</name>
    <dbReference type="NCBI Taxonomy" id="509200"/>
    <lineage>
        <taxon>Bacteria</taxon>
        <taxon>Bacillati</taxon>
        <taxon>Actinomycetota</taxon>
        <taxon>Actinomycetes</taxon>
        <taxon>Streptosporangiales</taxon>
        <taxon>Streptosporangiaceae</taxon>
        <taxon>Sphaerisporangium</taxon>
    </lineage>
</organism>
<proteinExistence type="predicted"/>
<dbReference type="InterPro" id="IPR023408">
    <property type="entry name" value="MscS_beta-dom_sf"/>
</dbReference>
<feature type="transmembrane region" description="Helical" evidence="6">
    <location>
        <begin position="140"/>
        <end position="161"/>
    </location>
</feature>
<keyword evidence="9" id="KW-1185">Reference proteome</keyword>
<evidence type="ECO:0000256" key="4">
    <source>
        <dbReference type="ARBA" id="ARBA00023136"/>
    </source>
</evidence>
<reference evidence="8 9" key="1">
    <citation type="submission" date="2018-06" db="EMBL/GenBank/DDBJ databases">
        <title>Sphaerisporangium craniellae sp. nov., isolated from a marine sponge in the South China Sea.</title>
        <authorList>
            <person name="Li L."/>
        </authorList>
    </citation>
    <scope>NUCLEOTIDE SEQUENCE [LARGE SCALE GENOMIC DNA]</scope>
    <source>
        <strain evidence="8 9">CCTCC AA 208026</strain>
    </source>
</reference>
<dbReference type="PANTHER" id="PTHR30566:SF25">
    <property type="entry name" value="INNER MEMBRANE PROTEIN"/>
    <property type="match status" value="1"/>
</dbReference>
<dbReference type="RefSeq" id="WP_114032879.1">
    <property type="nucleotide sequence ID" value="NZ_QOIL01000025.1"/>
</dbReference>
<dbReference type="Proteomes" id="UP000253094">
    <property type="component" value="Unassembled WGS sequence"/>
</dbReference>
<feature type="transmembrane region" description="Helical" evidence="6">
    <location>
        <begin position="6"/>
        <end position="28"/>
    </location>
</feature>
<feature type="transmembrane region" description="Helical" evidence="6">
    <location>
        <begin position="95"/>
        <end position="120"/>
    </location>
</feature>
<dbReference type="GO" id="GO:0016020">
    <property type="term" value="C:membrane"/>
    <property type="evidence" value="ECO:0007669"/>
    <property type="project" value="UniProtKB-SubCell"/>
</dbReference>
<dbReference type="InterPro" id="IPR010920">
    <property type="entry name" value="LSM_dom_sf"/>
</dbReference>
<feature type="domain" description="Mechanosensitive ion channel MscS" evidence="7">
    <location>
        <begin position="189"/>
        <end position="255"/>
    </location>
</feature>
<gene>
    <name evidence="8" type="ORF">DQ384_33455</name>
</gene>
<feature type="compositionally biased region" description="Low complexity" evidence="5">
    <location>
        <begin position="355"/>
        <end position="375"/>
    </location>
</feature>
<evidence type="ECO:0000256" key="5">
    <source>
        <dbReference type="SAM" id="MobiDB-lite"/>
    </source>
</evidence>
<evidence type="ECO:0000256" key="1">
    <source>
        <dbReference type="ARBA" id="ARBA00004370"/>
    </source>
</evidence>
<comment type="subcellular location">
    <subcellularLocation>
        <location evidence="1">Membrane</location>
    </subcellularLocation>
</comment>
<comment type="caution">
    <text evidence="8">The sequence shown here is derived from an EMBL/GenBank/DDBJ whole genome shotgun (WGS) entry which is preliminary data.</text>
</comment>
<evidence type="ECO:0000313" key="8">
    <source>
        <dbReference type="EMBL" id="RCG23970.1"/>
    </source>
</evidence>
<evidence type="ECO:0000259" key="7">
    <source>
        <dbReference type="Pfam" id="PF00924"/>
    </source>
</evidence>
<dbReference type="Gene3D" id="2.30.30.60">
    <property type="match status" value="1"/>
</dbReference>
<evidence type="ECO:0000256" key="6">
    <source>
        <dbReference type="SAM" id="Phobius"/>
    </source>
</evidence>
<dbReference type="Pfam" id="PF00924">
    <property type="entry name" value="MS_channel_2nd"/>
    <property type="match status" value="1"/>
</dbReference>
<feature type="transmembrane region" description="Helical" evidence="6">
    <location>
        <begin position="49"/>
        <end position="69"/>
    </location>
</feature>
<accession>A0A367F399</accession>
<feature type="transmembrane region" description="Helical" evidence="6">
    <location>
        <begin position="167"/>
        <end position="186"/>
    </location>
</feature>
<dbReference type="AlphaFoldDB" id="A0A367F399"/>
<dbReference type="EMBL" id="QOIL01000025">
    <property type="protein sequence ID" value="RCG23970.1"/>
    <property type="molecule type" value="Genomic_DNA"/>
</dbReference>
<dbReference type="SUPFAM" id="SSF50182">
    <property type="entry name" value="Sm-like ribonucleoproteins"/>
    <property type="match status" value="1"/>
</dbReference>
<evidence type="ECO:0000256" key="2">
    <source>
        <dbReference type="ARBA" id="ARBA00022692"/>
    </source>
</evidence>
<dbReference type="GO" id="GO:0055085">
    <property type="term" value="P:transmembrane transport"/>
    <property type="evidence" value="ECO:0007669"/>
    <property type="project" value="InterPro"/>
</dbReference>
<keyword evidence="4 6" id="KW-0472">Membrane</keyword>
<protein>
    <submittedName>
        <fullName evidence="8">Mechanosensitive ion channel family protein</fullName>
    </submittedName>
</protein>
<dbReference type="InterPro" id="IPR006685">
    <property type="entry name" value="MscS_channel_2nd"/>
</dbReference>
<dbReference type="OrthoDB" id="9792218at2"/>
<keyword evidence="3 6" id="KW-1133">Transmembrane helix</keyword>
<evidence type="ECO:0000313" key="9">
    <source>
        <dbReference type="Proteomes" id="UP000253094"/>
    </source>
</evidence>
<dbReference type="Gene3D" id="1.10.287.1260">
    <property type="match status" value="1"/>
</dbReference>
<keyword evidence="2 6" id="KW-0812">Transmembrane</keyword>
<name>A0A367F399_9ACTN</name>
<dbReference type="PANTHER" id="PTHR30566">
    <property type="entry name" value="YNAI-RELATED MECHANOSENSITIVE ION CHANNEL"/>
    <property type="match status" value="1"/>
</dbReference>
<feature type="region of interest" description="Disordered" evidence="5">
    <location>
        <begin position="353"/>
        <end position="406"/>
    </location>
</feature>